<keyword evidence="2" id="KW-0175">Coiled coil</keyword>
<dbReference type="EMBL" id="MCGT01000053">
    <property type="protein sequence ID" value="ORX43706.1"/>
    <property type="molecule type" value="Genomic_DNA"/>
</dbReference>
<dbReference type="STRING" id="101127.A0A1X2G3F2"/>
<dbReference type="Gene3D" id="1.10.472.80">
    <property type="entry name" value="Ypt/Rab-GAP domain of gyp1p, domain 3"/>
    <property type="match status" value="1"/>
</dbReference>
<feature type="domain" description="Rab-GAP TBC" evidence="3">
    <location>
        <begin position="193"/>
        <end position="381"/>
    </location>
</feature>
<evidence type="ECO:0000313" key="4">
    <source>
        <dbReference type="EMBL" id="ORX43706.1"/>
    </source>
</evidence>
<evidence type="ECO:0000256" key="2">
    <source>
        <dbReference type="SAM" id="Coils"/>
    </source>
</evidence>
<sequence>MSISSTTSQGSFSATTVTPASSVANSIHKELPAVPPKIDTTPLSKKPGPIDTAFATLTSSVSSPTNATPTQRFVSGLWSPFKGNASPKPHAIERPSANFAERQRRQSRPPSVAVLPGFQENLLAQMEQLNQANVDDPKTRRVMMQKRKSIRKSIVQHAAPKDGFDWDYWANVLTDFDRMGKNRFVLVQQIRRGVPPPVRGTLWQLLSESHQANILAPGTRYVDLLKQPSPYDKMIQRDLPRTFPGHEYFKDPEGEGQEGLYNVVRAYSVYDGQVGYCQGLAFIVGPLLLNMADEDAFLVLVQLMQTYGLRGHFTPSMEGLHLRLYQFDKLIAEFLPHISGHLQRRGIDATMYASQWFMTLFAYKFPLDLVFRIYDLLFVEGVQVVLKFALALLKRNEKYLLQLDFEPLLDFLKNGLLDSYKGEDALLIHDAMQWDLPKRRMAQLEKEHKQQVAKEEQDARTIQTLQQEQVRLKQQVDEKQEIHDHMAREQQELRDQWQASRMHLDRMKEDQITLQTVVDTLQHEVEILPLRIEEQHKAEFDGLFAENSRLTNKNVHLEDQLAQLEAHLIDFKMRYAQNENDCTQLSKRLYELKKIIDQ</sequence>
<evidence type="ECO:0000256" key="1">
    <source>
        <dbReference type="ARBA" id="ARBA00022468"/>
    </source>
</evidence>
<accession>A0A1X2G3F2</accession>
<keyword evidence="5" id="KW-1185">Reference proteome</keyword>
<dbReference type="SMART" id="SM00164">
    <property type="entry name" value="TBC"/>
    <property type="match status" value="1"/>
</dbReference>
<feature type="coiled-coil region" evidence="2">
    <location>
        <begin position="547"/>
        <end position="574"/>
    </location>
</feature>
<evidence type="ECO:0000313" key="5">
    <source>
        <dbReference type="Proteomes" id="UP000242146"/>
    </source>
</evidence>
<dbReference type="PANTHER" id="PTHR47219:SF9">
    <property type="entry name" value="GTPASE ACTIVATING PROTEIN AND CENTROSOME-ASSOCIATED, ISOFORM B"/>
    <property type="match status" value="1"/>
</dbReference>
<dbReference type="Gene3D" id="1.10.10.750">
    <property type="entry name" value="Ypt/Rab-GAP domain of gyp1p, domain 1"/>
    <property type="match status" value="1"/>
</dbReference>
<comment type="caution">
    <text evidence="4">The sequence shown here is derived from an EMBL/GenBank/DDBJ whole genome shotgun (WGS) entry which is preliminary data.</text>
</comment>
<proteinExistence type="predicted"/>
<dbReference type="InterPro" id="IPR035969">
    <property type="entry name" value="Rab-GAP_TBC_sf"/>
</dbReference>
<dbReference type="FunFam" id="1.10.472.80:FF:000027">
    <property type="entry name" value="GTPase activating protein (Evi5)"/>
    <property type="match status" value="1"/>
</dbReference>
<dbReference type="Gene3D" id="1.10.8.270">
    <property type="entry name" value="putative rabgap domain of human tbc1 domain family member 14 like domains"/>
    <property type="match status" value="1"/>
</dbReference>
<dbReference type="GO" id="GO:0031267">
    <property type="term" value="F:small GTPase binding"/>
    <property type="evidence" value="ECO:0007669"/>
    <property type="project" value="TreeGrafter"/>
</dbReference>
<dbReference type="PANTHER" id="PTHR47219">
    <property type="entry name" value="RAB GTPASE-ACTIVATING PROTEIN 1-LIKE"/>
    <property type="match status" value="1"/>
</dbReference>
<feature type="coiled-coil region" evidence="2">
    <location>
        <begin position="462"/>
        <end position="492"/>
    </location>
</feature>
<dbReference type="SUPFAM" id="SSF47923">
    <property type="entry name" value="Ypt/Rab-GAP domain of gyp1p"/>
    <property type="match status" value="2"/>
</dbReference>
<keyword evidence="1" id="KW-0343">GTPase activation</keyword>
<dbReference type="AlphaFoldDB" id="A0A1X2G3F2"/>
<name>A0A1X2G3F2_9FUNG</name>
<gene>
    <name evidence="4" type="ORF">DM01DRAFT_1295748</name>
</gene>
<reference evidence="4 5" key="1">
    <citation type="submission" date="2016-07" db="EMBL/GenBank/DDBJ databases">
        <title>Pervasive Adenine N6-methylation of Active Genes in Fungi.</title>
        <authorList>
            <consortium name="DOE Joint Genome Institute"/>
            <person name="Mondo S.J."/>
            <person name="Dannebaum R.O."/>
            <person name="Kuo R.C."/>
            <person name="Labutti K."/>
            <person name="Haridas S."/>
            <person name="Kuo A."/>
            <person name="Salamov A."/>
            <person name="Ahrendt S.R."/>
            <person name="Lipzen A."/>
            <person name="Sullivan W."/>
            <person name="Andreopoulos W.B."/>
            <person name="Clum A."/>
            <person name="Lindquist E."/>
            <person name="Daum C."/>
            <person name="Ramamoorthy G.K."/>
            <person name="Gryganskyi A."/>
            <person name="Culley D."/>
            <person name="Magnuson J.K."/>
            <person name="James T.Y."/>
            <person name="O'Malley M.A."/>
            <person name="Stajich J.E."/>
            <person name="Spatafora J.W."/>
            <person name="Visel A."/>
            <person name="Grigoriev I.V."/>
        </authorList>
    </citation>
    <scope>NUCLEOTIDE SEQUENCE [LARGE SCALE GENOMIC DNA]</scope>
    <source>
        <strain evidence="4 5">NRRL 3301</strain>
    </source>
</reference>
<dbReference type="Pfam" id="PF23436">
    <property type="entry name" value="RabGap-TBC_2"/>
    <property type="match status" value="1"/>
</dbReference>
<dbReference type="GO" id="GO:0005096">
    <property type="term" value="F:GTPase activator activity"/>
    <property type="evidence" value="ECO:0007669"/>
    <property type="project" value="UniProtKB-KW"/>
</dbReference>
<organism evidence="4 5">
    <name type="scientific">Hesseltinella vesiculosa</name>
    <dbReference type="NCBI Taxonomy" id="101127"/>
    <lineage>
        <taxon>Eukaryota</taxon>
        <taxon>Fungi</taxon>
        <taxon>Fungi incertae sedis</taxon>
        <taxon>Mucoromycota</taxon>
        <taxon>Mucoromycotina</taxon>
        <taxon>Mucoromycetes</taxon>
        <taxon>Mucorales</taxon>
        <taxon>Cunninghamellaceae</taxon>
        <taxon>Hesseltinella</taxon>
    </lineage>
</organism>
<evidence type="ECO:0000259" key="3">
    <source>
        <dbReference type="PROSITE" id="PS50086"/>
    </source>
</evidence>
<dbReference type="Proteomes" id="UP000242146">
    <property type="component" value="Unassembled WGS sequence"/>
</dbReference>
<dbReference type="OrthoDB" id="295078at2759"/>
<dbReference type="InterPro" id="IPR000195">
    <property type="entry name" value="Rab-GAP-TBC_dom"/>
</dbReference>
<dbReference type="InterPro" id="IPR050302">
    <property type="entry name" value="Rab_GAP_TBC_domain"/>
</dbReference>
<protein>
    <submittedName>
        <fullName evidence="4">TBC-domain-containing protein</fullName>
    </submittedName>
</protein>
<dbReference type="PROSITE" id="PS50086">
    <property type="entry name" value="TBC_RABGAP"/>
    <property type="match status" value="1"/>
</dbReference>
<dbReference type="FunFam" id="1.10.8.270:FF:000001">
    <property type="entry name" value="TBC1 domain family member 1"/>
    <property type="match status" value="1"/>
</dbReference>